<evidence type="ECO:0000256" key="6">
    <source>
        <dbReference type="ARBA" id="ARBA00022801"/>
    </source>
</evidence>
<feature type="compositionally biased region" description="Low complexity" evidence="11">
    <location>
        <begin position="161"/>
        <end position="170"/>
    </location>
</feature>
<keyword evidence="10 12" id="KW-0472">Membrane</keyword>
<keyword evidence="4 12" id="KW-0812">Transmembrane</keyword>
<reference evidence="14 15" key="1">
    <citation type="journal article" date="2014" name="PLoS Genet.">
        <title>Phylogenetically driven sequencing of extremely halophilic archaea reveals strategies for static and dynamic osmo-response.</title>
        <authorList>
            <person name="Becker E.A."/>
            <person name="Seitzer P.M."/>
            <person name="Tritt A."/>
            <person name="Larsen D."/>
            <person name="Krusor M."/>
            <person name="Yao A.I."/>
            <person name="Wu D."/>
            <person name="Madern D."/>
            <person name="Eisen J.A."/>
            <person name="Darling A.E."/>
            <person name="Facciotti M.T."/>
        </authorList>
    </citation>
    <scope>NUCLEOTIDE SEQUENCE [LARGE SCALE GENOMIC DNA]</scope>
    <source>
        <strain evidence="14 15">2-9-1</strain>
    </source>
</reference>
<protein>
    <submittedName>
        <fullName evidence="14">Heat shock protein HtpX</fullName>
    </submittedName>
</protein>
<gene>
    <name evidence="14" type="ORF">C475_21187</name>
</gene>
<feature type="compositionally biased region" description="Acidic residues" evidence="11">
    <location>
        <begin position="171"/>
        <end position="182"/>
    </location>
</feature>
<dbReference type="eggNOG" id="arCOG01331">
    <property type="taxonomic scope" value="Archaea"/>
</dbReference>
<proteinExistence type="predicted"/>
<feature type="transmembrane region" description="Helical" evidence="12">
    <location>
        <begin position="83"/>
        <end position="103"/>
    </location>
</feature>
<dbReference type="GO" id="GO:0046872">
    <property type="term" value="F:metal ion binding"/>
    <property type="evidence" value="ECO:0007669"/>
    <property type="project" value="UniProtKB-KW"/>
</dbReference>
<comment type="caution">
    <text evidence="14">The sequence shown here is derived from an EMBL/GenBank/DDBJ whole genome shotgun (WGS) entry which is preliminary data.</text>
</comment>
<feature type="transmembrane region" description="Helical" evidence="12">
    <location>
        <begin position="216"/>
        <end position="237"/>
    </location>
</feature>
<feature type="region of interest" description="Disordered" evidence="11">
    <location>
        <begin position="138"/>
        <end position="191"/>
    </location>
</feature>
<evidence type="ECO:0000256" key="8">
    <source>
        <dbReference type="ARBA" id="ARBA00022989"/>
    </source>
</evidence>
<dbReference type="PATRIC" id="fig|797114.5.peg.4273"/>
<feature type="transmembrane region" description="Helical" evidence="12">
    <location>
        <begin position="109"/>
        <end position="130"/>
    </location>
</feature>
<dbReference type="STRING" id="797114.C475_21187"/>
<keyword evidence="3" id="KW-0645">Protease</keyword>
<keyword evidence="7" id="KW-0862">Zinc</keyword>
<dbReference type="GO" id="GO:0006508">
    <property type="term" value="P:proteolysis"/>
    <property type="evidence" value="ECO:0007669"/>
    <property type="project" value="UniProtKB-KW"/>
</dbReference>
<sequence length="505" mass="53845">MALAVAALTVVAALLVAFEGLLFGFVSYWFLLLASGLLELFLGTAALGLVGAVVGYAAVLGVVFLAYHAAVTTERGFDVAPNLLGYAFVGSLIASLGVTFVVLDRLGTPGWAFALVLVTLVASVYPFMLFQIARERSEDDGSDEDEDPPWATEGDEAPWQVDSDSPPWVDDGSDDDGDENGSDDERGLDRTPLDTVRTLAGHAWTLLTGFVDRTGLLGVAGALVLASGTLAGVYVAAIRWSADELVRPLAALIALVLTTGHLAALVRSELADSAALGAFDEAYRTVEDPERRRALQARVERLAAQADVPAPRVRFVASTEPTAAAVGYRPGESTLVLSTGLVEALDDRELDAVVAHELAHVANHDAAVLTALSFPRVNAERLFDRYGINPVVSLLAGFVALTGRFCTAVVARAREYVADDGAAAMTGDPAALASALETLDARLGRRPTEDLRSAATAFGIVPPPWEEHRFFDRTRRLIFRRLLGTHPATEDRVERLRRAAAERES</sequence>
<comment type="cofactor">
    <cofactor evidence="1">
        <name>Zn(2+)</name>
        <dbReference type="ChEBI" id="CHEBI:29105"/>
    </cofactor>
</comment>
<organism evidence="14 15">
    <name type="scientific">Halosimplex carlsbadense 2-9-1</name>
    <dbReference type="NCBI Taxonomy" id="797114"/>
    <lineage>
        <taxon>Archaea</taxon>
        <taxon>Methanobacteriati</taxon>
        <taxon>Methanobacteriota</taxon>
        <taxon>Stenosarchaea group</taxon>
        <taxon>Halobacteria</taxon>
        <taxon>Halobacteriales</taxon>
        <taxon>Haloarculaceae</taxon>
        <taxon>Halosimplex</taxon>
    </lineage>
</organism>
<keyword evidence="6" id="KW-0378">Hydrolase</keyword>
<dbReference type="EMBL" id="AOIU01000047">
    <property type="protein sequence ID" value="ELZ20329.1"/>
    <property type="molecule type" value="Genomic_DNA"/>
</dbReference>
<dbReference type="CDD" id="cd07327">
    <property type="entry name" value="M48B_HtpX_like"/>
    <property type="match status" value="1"/>
</dbReference>
<evidence type="ECO:0000259" key="13">
    <source>
        <dbReference type="Pfam" id="PF01435"/>
    </source>
</evidence>
<dbReference type="PANTHER" id="PTHR43221:SF2">
    <property type="entry name" value="PROTEASE HTPX HOMOLOG"/>
    <property type="match status" value="1"/>
</dbReference>
<keyword evidence="5" id="KW-0479">Metal-binding</keyword>
<keyword evidence="15" id="KW-1185">Reference proteome</keyword>
<feature type="domain" description="Peptidase M48" evidence="13">
    <location>
        <begin position="290"/>
        <end position="498"/>
    </location>
</feature>
<evidence type="ECO:0000256" key="10">
    <source>
        <dbReference type="ARBA" id="ARBA00023136"/>
    </source>
</evidence>
<dbReference type="InterPro" id="IPR050083">
    <property type="entry name" value="HtpX_protease"/>
</dbReference>
<dbReference type="Pfam" id="PF01435">
    <property type="entry name" value="Peptidase_M48"/>
    <property type="match status" value="1"/>
</dbReference>
<dbReference type="InterPro" id="IPR001915">
    <property type="entry name" value="Peptidase_M48"/>
</dbReference>
<name>M0CEM3_9EURY</name>
<evidence type="ECO:0000256" key="1">
    <source>
        <dbReference type="ARBA" id="ARBA00001947"/>
    </source>
</evidence>
<evidence type="ECO:0000313" key="14">
    <source>
        <dbReference type="EMBL" id="ELZ20329.1"/>
    </source>
</evidence>
<evidence type="ECO:0000256" key="9">
    <source>
        <dbReference type="ARBA" id="ARBA00023049"/>
    </source>
</evidence>
<evidence type="ECO:0000256" key="12">
    <source>
        <dbReference type="SAM" id="Phobius"/>
    </source>
</evidence>
<evidence type="ECO:0000256" key="5">
    <source>
        <dbReference type="ARBA" id="ARBA00022723"/>
    </source>
</evidence>
<accession>M0CEM3</accession>
<feature type="transmembrane region" description="Helical" evidence="12">
    <location>
        <begin position="40"/>
        <end position="71"/>
    </location>
</feature>
<evidence type="ECO:0000256" key="7">
    <source>
        <dbReference type="ARBA" id="ARBA00022833"/>
    </source>
</evidence>
<evidence type="ECO:0000256" key="3">
    <source>
        <dbReference type="ARBA" id="ARBA00022670"/>
    </source>
</evidence>
<dbReference type="PANTHER" id="PTHR43221">
    <property type="entry name" value="PROTEASE HTPX"/>
    <property type="match status" value="1"/>
</dbReference>
<keyword evidence="14" id="KW-0346">Stress response</keyword>
<keyword evidence="8 12" id="KW-1133">Transmembrane helix</keyword>
<keyword evidence="9" id="KW-0482">Metalloprotease</keyword>
<evidence type="ECO:0000313" key="15">
    <source>
        <dbReference type="Proteomes" id="UP000011626"/>
    </source>
</evidence>
<dbReference type="Gene3D" id="3.30.2010.10">
    <property type="entry name" value="Metalloproteases ('zincins'), catalytic domain"/>
    <property type="match status" value="1"/>
</dbReference>
<evidence type="ECO:0000256" key="2">
    <source>
        <dbReference type="ARBA" id="ARBA00022475"/>
    </source>
</evidence>
<evidence type="ECO:0000256" key="4">
    <source>
        <dbReference type="ARBA" id="ARBA00022692"/>
    </source>
</evidence>
<evidence type="ECO:0000256" key="11">
    <source>
        <dbReference type="SAM" id="MobiDB-lite"/>
    </source>
</evidence>
<dbReference type="AlphaFoldDB" id="M0CEM3"/>
<dbReference type="Proteomes" id="UP000011626">
    <property type="component" value="Unassembled WGS sequence"/>
</dbReference>
<feature type="compositionally biased region" description="Acidic residues" evidence="11">
    <location>
        <begin position="140"/>
        <end position="156"/>
    </location>
</feature>
<keyword evidence="2" id="KW-1003">Cell membrane</keyword>
<dbReference type="GO" id="GO:0004222">
    <property type="term" value="F:metalloendopeptidase activity"/>
    <property type="evidence" value="ECO:0007669"/>
    <property type="project" value="InterPro"/>
</dbReference>